<dbReference type="RefSeq" id="WP_042446569.1">
    <property type="nucleotide sequence ID" value="NZ_BBPN01000011.1"/>
</dbReference>
<accession>A0A1H7WJF8</accession>
<gene>
    <name evidence="1" type="ORF">SAMN05414137_120178</name>
</gene>
<dbReference type="Proteomes" id="UP000183015">
    <property type="component" value="Unassembled WGS sequence"/>
</dbReference>
<proteinExistence type="predicted"/>
<protein>
    <submittedName>
        <fullName evidence="1">Uncharacterized protein</fullName>
    </submittedName>
</protein>
<dbReference type="AlphaFoldDB" id="A0A1H7WJF8"/>
<reference evidence="2" key="1">
    <citation type="submission" date="2016-10" db="EMBL/GenBank/DDBJ databases">
        <authorList>
            <person name="Varghese N."/>
        </authorList>
    </citation>
    <scope>NUCLEOTIDE SEQUENCE [LARGE SCALE GENOMIC DNA]</scope>
    <source>
        <strain evidence="2">DSM 45096 / BCRC 16803 / CGMCC 4.1857 / CIP 109030 / JCM 12277 / KCTC 19219 / NBRC 100920 / 33214</strain>
    </source>
</reference>
<evidence type="ECO:0000313" key="2">
    <source>
        <dbReference type="Proteomes" id="UP000183015"/>
    </source>
</evidence>
<dbReference type="EMBL" id="FOAZ01000020">
    <property type="protein sequence ID" value="SEM21169.1"/>
    <property type="molecule type" value="Genomic_DNA"/>
</dbReference>
<organism evidence="1 2">
    <name type="scientific">Streptacidiphilus jiangxiensis</name>
    <dbReference type="NCBI Taxonomy" id="235985"/>
    <lineage>
        <taxon>Bacteria</taxon>
        <taxon>Bacillati</taxon>
        <taxon>Actinomycetota</taxon>
        <taxon>Actinomycetes</taxon>
        <taxon>Kitasatosporales</taxon>
        <taxon>Streptomycetaceae</taxon>
        <taxon>Streptacidiphilus</taxon>
    </lineage>
</organism>
<name>A0A1H7WJF8_STRJI</name>
<keyword evidence="2" id="KW-1185">Reference proteome</keyword>
<dbReference type="STRING" id="235985.SAMN05414137_120178"/>
<evidence type="ECO:0000313" key="1">
    <source>
        <dbReference type="EMBL" id="SEM21169.1"/>
    </source>
</evidence>
<dbReference type="OrthoDB" id="9993025at2"/>
<sequence length="298" mass="31298">MTPDPLRVRAVIEASGPQAVTVALPLRQPGTTAYLGRLACGLVVKFLAVDDLRRALRTRSGSAPGGGLREPRWAAPLRRAPWPDNPFRPDRARADRLRRGHDRAVAVLGTVTRETAEAAVRHTVPGLPGGLRRMVVSAAFGDGPVLGLVPEPSRPTVASFPDLGVADVPALLQQDAGPRAVRLAPAEPDPATAAAVAVLLCLAQLMADRDGIGLDLVPRADRRGLYLPNVLVRREGGGPAYVDFFGLGDPDGCLVERCGHRALYRGPRLLAALAANATRAAAPSAASARGAARPEGRR</sequence>